<dbReference type="PATRIC" id="fig|1150469.3.peg.3038"/>
<keyword evidence="1" id="KW-0812">Transmembrane</keyword>
<dbReference type="Proteomes" id="UP000033220">
    <property type="component" value="Chromosome DSM 122"/>
</dbReference>
<organism evidence="2 3">
    <name type="scientific">Pararhodospirillum photometricum DSM 122</name>
    <dbReference type="NCBI Taxonomy" id="1150469"/>
    <lineage>
        <taxon>Bacteria</taxon>
        <taxon>Pseudomonadati</taxon>
        <taxon>Pseudomonadota</taxon>
        <taxon>Alphaproteobacteria</taxon>
        <taxon>Rhodospirillales</taxon>
        <taxon>Rhodospirillaceae</taxon>
        <taxon>Pararhodospirillum</taxon>
    </lineage>
</organism>
<feature type="transmembrane region" description="Helical" evidence="1">
    <location>
        <begin position="370"/>
        <end position="392"/>
    </location>
</feature>
<name>H6SNG8_PARPM</name>
<dbReference type="AlphaFoldDB" id="H6SNG8"/>
<accession>H6SNG8</accession>
<dbReference type="PANTHER" id="PTHR40400">
    <property type="entry name" value="SLR1512 PROTEIN"/>
    <property type="match status" value="1"/>
</dbReference>
<protein>
    <submittedName>
        <fullName evidence="2">Membrane protein containing DUF897</fullName>
    </submittedName>
</protein>
<feature type="transmembrane region" description="Helical" evidence="1">
    <location>
        <begin position="341"/>
        <end position="363"/>
    </location>
</feature>
<feature type="transmembrane region" description="Helical" evidence="1">
    <location>
        <begin position="247"/>
        <end position="266"/>
    </location>
</feature>
<feature type="transmembrane region" description="Helical" evidence="1">
    <location>
        <begin position="214"/>
        <end position="235"/>
    </location>
</feature>
<dbReference type="EMBL" id="HE663493">
    <property type="protein sequence ID" value="CCG09299.1"/>
    <property type="molecule type" value="Genomic_DNA"/>
</dbReference>
<feature type="transmembrane region" description="Helical" evidence="1">
    <location>
        <begin position="150"/>
        <end position="168"/>
    </location>
</feature>
<sequence>MLSALVSTLPSRRRLSLKWGMPPSSARPSCAISPRGATLWLLSPIWPGRCGPRRRAVGLGPGRRDPRREGKAGEVHLPRPLIVWKDRVMPSLDPVILFFLLGVLAGVSRSDLRLPAPIHDFLSMVLLLAIGLKGGVALSQQSLGAVLPQVLAVAAMGTLMPLLAFPVLRHLGRLPRADAAAVAAHYGSVSVGTYAVAAAFLAHHAVTFEDHMPVFVAVLEIPAIVVGVLLARGLARDTRWGRMAHEVFLGRGLVLLIGGVFIGLGAGPEGIAPIKPLFFDLFKGVLALFLLDMGLIAAGHLGALRRHGLFLLAFGLIMPLVGAVIGATLGSFLGLSVGGSALLATMAASASYIAVPAAFRMIVPEANPALSLGASLGVTFPFNILFGVPLYYQLALQVHALVEGL</sequence>
<feature type="transmembrane region" description="Helical" evidence="1">
    <location>
        <begin position="88"/>
        <end position="107"/>
    </location>
</feature>
<dbReference type="STRING" id="1150469.RSPPHO_02673"/>
<evidence type="ECO:0000313" key="2">
    <source>
        <dbReference type="EMBL" id="CCG09299.1"/>
    </source>
</evidence>
<gene>
    <name evidence="2" type="ORF">RSPPHO_02673</name>
</gene>
<dbReference type="eggNOG" id="COG3329">
    <property type="taxonomic scope" value="Bacteria"/>
</dbReference>
<feature type="transmembrane region" description="Helical" evidence="1">
    <location>
        <begin position="278"/>
        <end position="297"/>
    </location>
</feature>
<dbReference type="HOGENOM" id="CLU_032027_0_0_5"/>
<reference evidence="2 3" key="1">
    <citation type="submission" date="2012-02" db="EMBL/GenBank/DDBJ databases">
        <title>Shotgun genome sequence of Phaeospirillum photometricum DSM 122.</title>
        <authorList>
            <person name="Duquesne K."/>
            <person name="Sturgis J."/>
        </authorList>
    </citation>
    <scope>NUCLEOTIDE SEQUENCE [LARGE SCALE GENOMIC DNA]</scope>
    <source>
        <strain evidence="3">DSM122</strain>
    </source>
</reference>
<dbReference type="KEGG" id="rpm:RSPPHO_02673"/>
<dbReference type="Pfam" id="PF05982">
    <property type="entry name" value="Sbt_1"/>
    <property type="match status" value="1"/>
</dbReference>
<evidence type="ECO:0000256" key="1">
    <source>
        <dbReference type="SAM" id="Phobius"/>
    </source>
</evidence>
<evidence type="ECO:0000313" key="3">
    <source>
        <dbReference type="Proteomes" id="UP000033220"/>
    </source>
</evidence>
<dbReference type="PANTHER" id="PTHR40400:SF1">
    <property type="entry name" value="SLR1512 PROTEIN"/>
    <property type="match status" value="1"/>
</dbReference>
<feature type="transmembrane region" description="Helical" evidence="1">
    <location>
        <begin position="180"/>
        <end position="202"/>
    </location>
</feature>
<keyword evidence="3" id="KW-1185">Reference proteome</keyword>
<proteinExistence type="predicted"/>
<keyword evidence="1" id="KW-0472">Membrane</keyword>
<feature type="transmembrane region" description="Helical" evidence="1">
    <location>
        <begin position="309"/>
        <end position="335"/>
    </location>
</feature>
<dbReference type="InterPro" id="IPR010293">
    <property type="entry name" value="Sbt_1"/>
</dbReference>
<keyword evidence="1" id="KW-1133">Transmembrane helix</keyword>
<feature type="transmembrane region" description="Helical" evidence="1">
    <location>
        <begin position="119"/>
        <end position="138"/>
    </location>
</feature>